<dbReference type="WBParaSite" id="PSU_v2.g20705.t1">
    <property type="protein sequence ID" value="PSU_v2.g20705.t1"/>
    <property type="gene ID" value="PSU_v2.g20705"/>
</dbReference>
<keyword evidence="2" id="KW-0813">Transport</keyword>
<comment type="similarity">
    <text evidence="1">Belongs to the VPS13 family.</text>
</comment>
<sequence>MVFETLVADLLNRFLGDFVDNLDASQLNIGIWGDVKLNNLEIKNTALDELDLPIKLKYGFLDNLVLKIPWKNLYTEPVLANIDGLYLIVVPNVGVVYNKEKAEKRDQETKQKELLKLEEKRKYQRKPKDPAADTFTEKMIAHLIKNLQVTIKNIHIRFEDKYTNRQHPFVAGFTLEGLDFQTTDKHWKAAILNNTVSLFHKLISMQNLAVYWNSNSKFISDLSEKQEIRKALKEIIATENDKPEDYKYIVIVLQLTTMEAKLAINQKPESDGFTIPKIDLNIEVNELALAISTFQYQSIQLVLEAQERFNIAARYLKYRPNLIEYRGHYRKWWHFAYKCILEENIRRKRRNWSWKRMKDHRKLVKIYQDAWMKKLTEQNLGRDVINIIKNAEHELDVFNLNIARQQAEMKVDRKGLTRIEDQGWTAWAYSWWGGSSNTKEHEHLELEGDIIAKIQQEMTPVEKQKLFDAIDYHGNTPPPDYPEEYIENKIRLHLTSLIVTIEESLEWKFNELSINVEQRQSFRTIHMFFSSLIVETLYEINCQLPTQKFVTELNEFVAILSYSDLLILYNLYNGIPFNDKKIQFEKIFFTAEQLCFTFLDEFHGATIPMLRLMLSTIQIETYSEDKILSYFILSSDYFNQQHFDWEPFLEPWLVQNFRIRVKPDCIRFWLKSDSPVPLDFNVTQTFCQQFKSAQSKWPVHKEDVVQELQAPHHFNIDGEINIPAGFDFEVFK</sequence>
<dbReference type="PANTHER" id="PTHR16166">
    <property type="entry name" value="VACUOLAR PROTEIN SORTING-ASSOCIATED PROTEIN VPS13"/>
    <property type="match status" value="1"/>
</dbReference>
<accession>A0A914YP04</accession>
<evidence type="ECO:0000256" key="2">
    <source>
        <dbReference type="ARBA" id="ARBA00022448"/>
    </source>
</evidence>
<evidence type="ECO:0000313" key="5">
    <source>
        <dbReference type="WBParaSite" id="PSU_v2.g20705.t1"/>
    </source>
</evidence>
<keyword evidence="4" id="KW-1185">Reference proteome</keyword>
<dbReference type="InterPro" id="IPR026854">
    <property type="entry name" value="VPS13_N"/>
</dbReference>
<dbReference type="InterPro" id="IPR026847">
    <property type="entry name" value="VPS13"/>
</dbReference>
<protein>
    <recommendedName>
        <fullName evidence="3">Chorein N-terminal domain-containing protein</fullName>
    </recommendedName>
</protein>
<reference evidence="5" key="1">
    <citation type="submission" date="2022-11" db="UniProtKB">
        <authorList>
            <consortium name="WormBaseParasite"/>
        </authorList>
    </citation>
    <scope>IDENTIFICATION</scope>
</reference>
<dbReference type="Pfam" id="PF12624">
    <property type="entry name" value="VPS13_N"/>
    <property type="match status" value="1"/>
</dbReference>
<evidence type="ECO:0000259" key="3">
    <source>
        <dbReference type="Pfam" id="PF12624"/>
    </source>
</evidence>
<evidence type="ECO:0000256" key="1">
    <source>
        <dbReference type="ARBA" id="ARBA00006545"/>
    </source>
</evidence>
<evidence type="ECO:0000313" key="4">
    <source>
        <dbReference type="Proteomes" id="UP000887577"/>
    </source>
</evidence>
<name>A0A914YP04_9BILA</name>
<dbReference type="Proteomes" id="UP000887577">
    <property type="component" value="Unplaced"/>
</dbReference>
<dbReference type="PANTHER" id="PTHR16166:SF93">
    <property type="entry name" value="INTERMEMBRANE LIPID TRANSFER PROTEIN VPS13"/>
    <property type="match status" value="1"/>
</dbReference>
<feature type="domain" description="Chorein N-terminal" evidence="3">
    <location>
        <begin position="2"/>
        <end position="520"/>
    </location>
</feature>
<dbReference type="AlphaFoldDB" id="A0A914YP04"/>
<dbReference type="GO" id="GO:0006623">
    <property type="term" value="P:protein targeting to vacuole"/>
    <property type="evidence" value="ECO:0007669"/>
    <property type="project" value="TreeGrafter"/>
</dbReference>
<dbReference type="GO" id="GO:0045053">
    <property type="term" value="P:protein retention in Golgi apparatus"/>
    <property type="evidence" value="ECO:0007669"/>
    <property type="project" value="TreeGrafter"/>
</dbReference>
<organism evidence="4 5">
    <name type="scientific">Panagrolaimus superbus</name>
    <dbReference type="NCBI Taxonomy" id="310955"/>
    <lineage>
        <taxon>Eukaryota</taxon>
        <taxon>Metazoa</taxon>
        <taxon>Ecdysozoa</taxon>
        <taxon>Nematoda</taxon>
        <taxon>Chromadorea</taxon>
        <taxon>Rhabditida</taxon>
        <taxon>Tylenchina</taxon>
        <taxon>Panagrolaimomorpha</taxon>
        <taxon>Panagrolaimoidea</taxon>
        <taxon>Panagrolaimidae</taxon>
        <taxon>Panagrolaimus</taxon>
    </lineage>
</organism>
<proteinExistence type="inferred from homology"/>